<dbReference type="InterPro" id="IPR029437">
    <property type="entry name" value="HPS3_N"/>
</dbReference>
<dbReference type="Pfam" id="PF14761">
    <property type="entry name" value="HPS3_N"/>
    <property type="match status" value="1"/>
</dbReference>
<protein>
    <submittedName>
        <fullName evidence="3">Uncharacterized protein</fullName>
    </submittedName>
</protein>
<dbReference type="GO" id="GO:0005737">
    <property type="term" value="C:cytoplasm"/>
    <property type="evidence" value="ECO:0007669"/>
    <property type="project" value="TreeGrafter"/>
</dbReference>
<evidence type="ECO:0000313" key="4">
    <source>
        <dbReference type="Proteomes" id="UP001321473"/>
    </source>
</evidence>
<sequence>MKSAAKKPPADSANWRMACHNFVSQDVFVTQDKDIVAMCAAKDKLLIATSRMSVEVRDLNSKGLLLFAFPTTDQVQMIEFCEGANFVLALEKKMTRSVDVLHVRAYFNWWVEPCNQVPKTREAGSEPQCNGTPDRRLEIVELPTKRHGVSCIGCCRQSGTTLVAAGDAISVFVLKAQYDKTRRQLYNDFERLMTLKISFHPTSVNVCEDHVACCSHSEILVFKIKLEAEVKSLESSTEAATGSQKKKHVSFSTKESSLIDDQSHISLKFESEDNIEWADASGEEELKAVLHPACFPVELTLKSASMSHKNEDSDIVILGPRVNPPAACKVGVIIDPDTDLISSADEVSTITLLYRKLCAKDGGNLIAFHWVPYYINDSMSHPLTEAMSAVPKTVSFALHSRIFTKLKTLACLVSSGKCGYLYKLSGTPRLSVLSAKKLKPVSPTLANTILEIVWDECPEYLHKLVLCSGIAAFCSEKALSLLKKNIAYRQGQGHAADSLAVVHLLLRDGNMEAAKGILKTLSKEFLMPVLLELHDLVHWSQSITQLGEMIKATRPDVYFSLLVHLKNNGVMSPEQIVLILQHASPQAEPHCVPLLREFLEATLSSKRTNAQAYPHLLVTLVKTYLGKMAPYSGSGSPQQAPLQLVHTKSSTLFGNRHPWLLELPPFLGRAITKTCNQYSTTMNLAECCICSSCWDELLRMQSLLCSDLPSASLRSQVLELLEKFSLSESENYISVKVLCLPPTKALSILLKSYPSAVLGFMETKFPEDSSEWVSLYTAVSNKLQAASKKKKAAVYKSIMEGVLSYLSDALTPEQLVDLLPPGKQEYTDYVRQCMERYQAKLLREKIIALGTELKDMM</sequence>
<organism evidence="3 4">
    <name type="scientific">Amblyomma americanum</name>
    <name type="common">Lone star tick</name>
    <dbReference type="NCBI Taxonomy" id="6943"/>
    <lineage>
        <taxon>Eukaryota</taxon>
        <taxon>Metazoa</taxon>
        <taxon>Ecdysozoa</taxon>
        <taxon>Arthropoda</taxon>
        <taxon>Chelicerata</taxon>
        <taxon>Arachnida</taxon>
        <taxon>Acari</taxon>
        <taxon>Parasitiformes</taxon>
        <taxon>Ixodida</taxon>
        <taxon>Ixodoidea</taxon>
        <taxon>Ixodidae</taxon>
        <taxon>Amblyomminae</taxon>
        <taxon>Amblyomma</taxon>
    </lineage>
</organism>
<dbReference type="Pfam" id="PF14763">
    <property type="entry name" value="HPS3_C"/>
    <property type="match status" value="1"/>
</dbReference>
<reference evidence="3 4" key="1">
    <citation type="journal article" date="2023" name="Arcadia Sci">
        <title>De novo assembly of a long-read Amblyomma americanum tick genome.</title>
        <authorList>
            <person name="Chou S."/>
            <person name="Poskanzer K.E."/>
            <person name="Rollins M."/>
            <person name="Thuy-Boun P.S."/>
        </authorList>
    </citation>
    <scope>NUCLEOTIDE SEQUENCE [LARGE SCALE GENOMIC DNA]</scope>
    <source>
        <strain evidence="3">F_SG_1</strain>
        <tissue evidence="3">Salivary glands</tissue>
    </source>
</reference>
<feature type="domain" description="BLOC-2 complex member HPS3 C-terminal" evidence="2">
    <location>
        <begin position="439"/>
        <end position="821"/>
    </location>
</feature>
<evidence type="ECO:0000313" key="3">
    <source>
        <dbReference type="EMBL" id="KAK8763879.1"/>
    </source>
</evidence>
<dbReference type="InterPro" id="IPR017216">
    <property type="entry name" value="HPS3"/>
</dbReference>
<dbReference type="PANTHER" id="PTHR28633:SF1">
    <property type="entry name" value="BLOC-2 COMPLEX MEMBER HPS3"/>
    <property type="match status" value="1"/>
</dbReference>
<keyword evidence="4" id="KW-1185">Reference proteome</keyword>
<dbReference type="Proteomes" id="UP001321473">
    <property type="component" value="Unassembled WGS sequence"/>
</dbReference>
<gene>
    <name evidence="3" type="ORF">V5799_033517</name>
</gene>
<evidence type="ECO:0000259" key="2">
    <source>
        <dbReference type="Pfam" id="PF14763"/>
    </source>
</evidence>
<accession>A0AAQ4DN39</accession>
<comment type="caution">
    <text evidence="3">The sequence shown here is derived from an EMBL/GenBank/DDBJ whole genome shotgun (WGS) entry which is preliminary data.</text>
</comment>
<evidence type="ECO:0000259" key="1">
    <source>
        <dbReference type="Pfam" id="PF14761"/>
    </source>
</evidence>
<dbReference type="InterPro" id="IPR029438">
    <property type="entry name" value="HPS3_C"/>
</dbReference>
<dbReference type="EMBL" id="JARKHS020028893">
    <property type="protein sequence ID" value="KAK8763879.1"/>
    <property type="molecule type" value="Genomic_DNA"/>
</dbReference>
<dbReference type="AlphaFoldDB" id="A0AAQ4DN39"/>
<dbReference type="PANTHER" id="PTHR28633">
    <property type="entry name" value="HERMANSKY-PUDLAK SYNDROME 3 PROTEIN"/>
    <property type="match status" value="1"/>
</dbReference>
<feature type="domain" description="BLOC-2 complex member HPS3 N-terminal" evidence="1">
    <location>
        <begin position="18"/>
        <end position="260"/>
    </location>
</feature>
<name>A0AAQ4DN39_AMBAM</name>
<proteinExistence type="predicted"/>